<dbReference type="Proteomes" id="UP000235672">
    <property type="component" value="Unassembled WGS sequence"/>
</dbReference>
<evidence type="ECO:0000313" key="2">
    <source>
        <dbReference type="Proteomes" id="UP000235672"/>
    </source>
</evidence>
<accession>A0A2J6Q562</accession>
<name>A0A2J6Q562_9HELO</name>
<dbReference type="EMBL" id="KZ613481">
    <property type="protein sequence ID" value="PMD21420.1"/>
    <property type="molecule type" value="Genomic_DNA"/>
</dbReference>
<protein>
    <submittedName>
        <fullName evidence="1">Uncharacterized protein</fullName>
    </submittedName>
</protein>
<organism evidence="1 2">
    <name type="scientific">Hyaloscypha hepaticicola</name>
    <dbReference type="NCBI Taxonomy" id="2082293"/>
    <lineage>
        <taxon>Eukaryota</taxon>
        <taxon>Fungi</taxon>
        <taxon>Dikarya</taxon>
        <taxon>Ascomycota</taxon>
        <taxon>Pezizomycotina</taxon>
        <taxon>Leotiomycetes</taxon>
        <taxon>Helotiales</taxon>
        <taxon>Hyaloscyphaceae</taxon>
        <taxon>Hyaloscypha</taxon>
    </lineage>
</organism>
<evidence type="ECO:0000313" key="1">
    <source>
        <dbReference type="EMBL" id="PMD21420.1"/>
    </source>
</evidence>
<sequence>MLAIASEQTLVISLSSFPPSPPLLSPFYELPEPVSTTISLCDDFIYLLFYVCSRRFRMLAIASKETFDNFTNPLTPSITSPIFMFFEVPQLLGIDIKNFKKGPKKFQKFQEKTSPRIQNAAVLRNSSFKLEISTKSKNASTFSPLNSRIHMLQVKLLAQQTPSYMQNMADQAESENFFSRHHIAKITTVQALSQPEFASSPLECCTNSSFPKNFALLLTACFRALQHQAHEYLPSSSTIPASLSPGLSHHQSPIHHHEIGLIFRQSCSASALHGFSNATVRIAGRIAGRKSPALHDFSTAHFSKRLKKCEQVCRKSFIILSITMSFFCLSTTCFSIIDILHHPALLDLLQSLCTVNSSYQSDSLSRRSTSSNSFKIKCSIDHQKTDMCFESKYPLAHANLLTLLRVPMCLVLFLPADRSVQVERGSRKLVDDWGAKKNGKFVLRVWELRTSAVFPPVVSSQVRHGYADAELNLGDVWGNPEHG</sequence>
<keyword evidence="2" id="KW-1185">Reference proteome</keyword>
<proteinExistence type="predicted"/>
<reference evidence="1 2" key="1">
    <citation type="submission" date="2016-05" db="EMBL/GenBank/DDBJ databases">
        <title>A degradative enzymes factory behind the ericoid mycorrhizal symbiosis.</title>
        <authorList>
            <consortium name="DOE Joint Genome Institute"/>
            <person name="Martino E."/>
            <person name="Morin E."/>
            <person name="Grelet G."/>
            <person name="Kuo A."/>
            <person name="Kohler A."/>
            <person name="Daghino S."/>
            <person name="Barry K."/>
            <person name="Choi C."/>
            <person name="Cichocki N."/>
            <person name="Clum A."/>
            <person name="Copeland A."/>
            <person name="Hainaut M."/>
            <person name="Haridas S."/>
            <person name="Labutti K."/>
            <person name="Lindquist E."/>
            <person name="Lipzen A."/>
            <person name="Khouja H.-R."/>
            <person name="Murat C."/>
            <person name="Ohm R."/>
            <person name="Olson A."/>
            <person name="Spatafora J."/>
            <person name="Veneault-Fourrey C."/>
            <person name="Henrissat B."/>
            <person name="Grigoriev I."/>
            <person name="Martin F."/>
            <person name="Perotto S."/>
        </authorList>
    </citation>
    <scope>NUCLEOTIDE SEQUENCE [LARGE SCALE GENOMIC DNA]</scope>
    <source>
        <strain evidence="1 2">UAMH 7357</strain>
    </source>
</reference>
<dbReference type="AlphaFoldDB" id="A0A2J6Q562"/>
<gene>
    <name evidence="1" type="ORF">NA56DRAFT_748880</name>
</gene>